<evidence type="ECO:0000256" key="6">
    <source>
        <dbReference type="ARBA" id="ARBA00023235"/>
    </source>
</evidence>
<dbReference type="GO" id="GO:0003917">
    <property type="term" value="F:DNA topoisomerase type I (single strand cut, ATP-independent) activity"/>
    <property type="evidence" value="ECO:0007669"/>
    <property type="project" value="UniProtKB-EC"/>
</dbReference>
<evidence type="ECO:0000313" key="8">
    <source>
        <dbReference type="EMBL" id="KKW13345.1"/>
    </source>
</evidence>
<organism evidence="8 9">
    <name type="scientific">Candidatus Gottesmanbacteria bacterium GW2011_GWB1_49_7</name>
    <dbReference type="NCBI Taxonomy" id="1618448"/>
    <lineage>
        <taxon>Bacteria</taxon>
        <taxon>Candidatus Gottesmaniibacteriota</taxon>
    </lineage>
</organism>
<comment type="similarity">
    <text evidence="2">Belongs to the type IB topoisomerase family.</text>
</comment>
<evidence type="ECO:0000256" key="4">
    <source>
        <dbReference type="ARBA" id="ARBA00023029"/>
    </source>
</evidence>
<dbReference type="InterPro" id="IPR001631">
    <property type="entry name" value="TopoI"/>
</dbReference>
<dbReference type="InterPro" id="IPR013500">
    <property type="entry name" value="TopoI_cat_euk"/>
</dbReference>
<dbReference type="EC" id="5.6.2.1" evidence="3"/>
<comment type="catalytic activity">
    <reaction evidence="1">
        <text>ATP-independent breakage of single-stranded DNA, followed by passage and rejoining.</text>
        <dbReference type="EC" id="5.6.2.1"/>
    </reaction>
</comment>
<keyword evidence="6 8" id="KW-0413">Isomerase</keyword>
<dbReference type="PANTHER" id="PTHR10290">
    <property type="entry name" value="DNA TOPOISOMERASE I"/>
    <property type="match status" value="1"/>
</dbReference>
<dbReference type="Gene3D" id="3.30.66.10">
    <property type="entry name" value="DNA topoisomerase I domain"/>
    <property type="match status" value="1"/>
</dbReference>
<dbReference type="SUPFAM" id="SSF55869">
    <property type="entry name" value="DNA topoisomerase I domain"/>
    <property type="match status" value="1"/>
</dbReference>
<evidence type="ECO:0000256" key="5">
    <source>
        <dbReference type="ARBA" id="ARBA00023125"/>
    </source>
</evidence>
<keyword evidence="4" id="KW-0799">Topoisomerase</keyword>
<gene>
    <name evidence="8" type="ORF">UY48_C0002G0036</name>
</gene>
<dbReference type="Proteomes" id="UP000034588">
    <property type="component" value="Unassembled WGS sequence"/>
</dbReference>
<dbReference type="InterPro" id="IPR051062">
    <property type="entry name" value="Topoisomerase_IB"/>
</dbReference>
<dbReference type="Gene3D" id="3.90.15.10">
    <property type="entry name" value="Topoisomerase I, Chain A, domain 3"/>
    <property type="match status" value="1"/>
</dbReference>
<reference evidence="8 9" key="1">
    <citation type="journal article" date="2015" name="Nature">
        <title>rRNA introns, odd ribosomes, and small enigmatic genomes across a large radiation of phyla.</title>
        <authorList>
            <person name="Brown C.T."/>
            <person name="Hug L.A."/>
            <person name="Thomas B.C."/>
            <person name="Sharon I."/>
            <person name="Castelle C.J."/>
            <person name="Singh A."/>
            <person name="Wilkins M.J."/>
            <person name="Williams K.H."/>
            <person name="Banfield J.F."/>
        </authorList>
    </citation>
    <scope>NUCLEOTIDE SEQUENCE [LARGE SCALE GENOMIC DNA]</scope>
</reference>
<dbReference type="PROSITE" id="PS52038">
    <property type="entry name" value="TOPO_IB_2"/>
    <property type="match status" value="1"/>
</dbReference>
<dbReference type="GO" id="GO:0006265">
    <property type="term" value="P:DNA topological change"/>
    <property type="evidence" value="ECO:0007669"/>
    <property type="project" value="InterPro"/>
</dbReference>
<dbReference type="PANTHER" id="PTHR10290:SF3">
    <property type="entry name" value="DNA TOPOISOMERASE 1"/>
    <property type="match status" value="1"/>
</dbReference>
<comment type="caution">
    <text evidence="8">The sequence shown here is derived from an EMBL/GenBank/DDBJ whole genome shotgun (WGS) entry which is preliminary data.</text>
</comment>
<feature type="domain" description="DNA topoisomerase I catalytic core eukaryotic-type" evidence="7">
    <location>
        <begin position="97"/>
        <end position="273"/>
    </location>
</feature>
<evidence type="ECO:0000256" key="2">
    <source>
        <dbReference type="ARBA" id="ARBA00006645"/>
    </source>
</evidence>
<dbReference type="GO" id="GO:0003677">
    <property type="term" value="F:DNA binding"/>
    <property type="evidence" value="ECO:0007669"/>
    <property type="project" value="UniProtKB-KW"/>
</dbReference>
<dbReference type="InterPro" id="IPR011010">
    <property type="entry name" value="DNA_brk_join_enz"/>
</dbReference>
<dbReference type="GO" id="GO:0007059">
    <property type="term" value="P:chromosome segregation"/>
    <property type="evidence" value="ECO:0007669"/>
    <property type="project" value="TreeGrafter"/>
</dbReference>
<evidence type="ECO:0000256" key="3">
    <source>
        <dbReference type="ARBA" id="ARBA00012891"/>
    </source>
</evidence>
<keyword evidence="5" id="KW-0238">DNA-binding</keyword>
<dbReference type="AlphaFoldDB" id="A0A0G1W433"/>
<sequence length="306" mass="34407">MLWGWLIKGRRASSRKDAWKTEPRDESGRWTILGESSTGPLRKESGVSLTGEEEIRARHYLKGRPDLVKVRINPDPDADLQGIGFDRKGKRVYLYTASHKTASAEEKFTRAKDFARVLPRLRREVKAAAPAGDEVASVVLLIDRTAFRVGSTRDTQAEKQAFGATTLQAQHVRIEGDTVHFDFTGKKGVAQKHSIRSRDLARVMTRQLAGKAPEDRLFSVSEMQVNKYLARFGDFTAKDFRTYHASQLAREQVEKLPAPATPKAFQKLQKQVAVLVSQFLGNTPQIALKDYIDPTVFAPWEIMKGN</sequence>
<dbReference type="InterPro" id="IPR035447">
    <property type="entry name" value="DNA_topo_I_N_sf"/>
</dbReference>
<dbReference type="SUPFAM" id="SSF56349">
    <property type="entry name" value="DNA breaking-rejoining enzymes"/>
    <property type="match status" value="1"/>
</dbReference>
<dbReference type="PRINTS" id="PR00416">
    <property type="entry name" value="EUTPISMRASEI"/>
</dbReference>
<dbReference type="InterPro" id="IPR014711">
    <property type="entry name" value="TopoI_cat_a-hlx-sub_euk"/>
</dbReference>
<evidence type="ECO:0000259" key="7">
    <source>
        <dbReference type="Pfam" id="PF01028"/>
    </source>
</evidence>
<evidence type="ECO:0000313" key="9">
    <source>
        <dbReference type="Proteomes" id="UP000034588"/>
    </source>
</evidence>
<protein>
    <recommendedName>
        <fullName evidence="3">DNA topoisomerase</fullName>
        <ecNumber evidence="3">5.6.2.1</ecNumber>
    </recommendedName>
</protein>
<dbReference type="Pfam" id="PF01028">
    <property type="entry name" value="Topoisom_I"/>
    <property type="match status" value="1"/>
</dbReference>
<dbReference type="EMBL" id="LCQD01000002">
    <property type="protein sequence ID" value="KKW13345.1"/>
    <property type="molecule type" value="Genomic_DNA"/>
</dbReference>
<accession>A0A0G1W433</accession>
<name>A0A0G1W433_9BACT</name>
<evidence type="ECO:0000256" key="1">
    <source>
        <dbReference type="ARBA" id="ARBA00000213"/>
    </source>
</evidence>
<dbReference type="GO" id="GO:0006260">
    <property type="term" value="P:DNA replication"/>
    <property type="evidence" value="ECO:0007669"/>
    <property type="project" value="TreeGrafter"/>
</dbReference>
<proteinExistence type="inferred from homology"/>